<evidence type="ECO:0000259" key="1">
    <source>
        <dbReference type="Pfam" id="PF04073"/>
    </source>
</evidence>
<feature type="domain" description="YbaK/aminoacyl-tRNA synthetase-associated" evidence="1">
    <location>
        <begin position="22"/>
        <end position="142"/>
    </location>
</feature>
<dbReference type="GO" id="GO:0002161">
    <property type="term" value="F:aminoacyl-tRNA deacylase activity"/>
    <property type="evidence" value="ECO:0007669"/>
    <property type="project" value="InterPro"/>
</dbReference>
<comment type="caution">
    <text evidence="2">The sequence shown here is derived from an EMBL/GenBank/DDBJ whole genome shotgun (WGS) entry which is preliminary data.</text>
</comment>
<proteinExistence type="predicted"/>
<dbReference type="SUPFAM" id="SSF55826">
    <property type="entry name" value="YbaK/ProRS associated domain"/>
    <property type="match status" value="1"/>
</dbReference>
<gene>
    <name evidence="2" type="ORF">HW115_09785</name>
</gene>
<accession>A0A851GG67</accession>
<reference evidence="2 3" key="1">
    <citation type="submission" date="2020-07" db="EMBL/GenBank/DDBJ databases">
        <title>Roseicoccus Jingziensis gen. nov., sp. nov., isolated from coastal seawater.</title>
        <authorList>
            <person name="Feng X."/>
        </authorList>
    </citation>
    <scope>NUCLEOTIDE SEQUENCE [LARGE SCALE GENOMIC DNA]</scope>
    <source>
        <strain evidence="2 3">N1E253</strain>
    </source>
</reference>
<evidence type="ECO:0000313" key="3">
    <source>
        <dbReference type="Proteomes" id="UP000557872"/>
    </source>
</evidence>
<protein>
    <submittedName>
        <fullName evidence="2">YbaK/EbsC family protein</fullName>
    </submittedName>
</protein>
<name>A0A851GG67_9BACT</name>
<dbReference type="InterPro" id="IPR036754">
    <property type="entry name" value="YbaK/aa-tRNA-synt-asso_dom_sf"/>
</dbReference>
<keyword evidence="3" id="KW-1185">Reference proteome</keyword>
<dbReference type="Gene3D" id="3.90.960.10">
    <property type="entry name" value="YbaK/aminoacyl-tRNA synthetase-associated domain"/>
    <property type="match status" value="1"/>
</dbReference>
<dbReference type="RefSeq" id="WP_178932438.1">
    <property type="nucleotide sequence ID" value="NZ_JACBAZ010000003.1"/>
</dbReference>
<sequence length="168" mass="19232">MIVKTLKEHLDAHQIKYTTTSHSPAFTAMEVAEMAHVPGKQMAKVVIMRLEQRLTMTVLPANYRINSARMVQAMHTANLRIANEDEFGHMFPDCELGAMPPFGNLYGMHTYVARSLAEDKWITFSAGTHSEVITMLTEDYLQLVKPKVISFTDRFYPIPEQHKTKHRL</sequence>
<evidence type="ECO:0000313" key="2">
    <source>
        <dbReference type="EMBL" id="NWK55902.1"/>
    </source>
</evidence>
<organism evidence="2 3">
    <name type="scientific">Oceaniferula marina</name>
    <dbReference type="NCBI Taxonomy" id="2748318"/>
    <lineage>
        <taxon>Bacteria</taxon>
        <taxon>Pseudomonadati</taxon>
        <taxon>Verrucomicrobiota</taxon>
        <taxon>Verrucomicrobiia</taxon>
        <taxon>Verrucomicrobiales</taxon>
        <taxon>Verrucomicrobiaceae</taxon>
        <taxon>Oceaniferula</taxon>
    </lineage>
</organism>
<dbReference type="CDD" id="cd04332">
    <property type="entry name" value="YbaK_like"/>
    <property type="match status" value="1"/>
</dbReference>
<dbReference type="Proteomes" id="UP000557872">
    <property type="component" value="Unassembled WGS sequence"/>
</dbReference>
<dbReference type="AlphaFoldDB" id="A0A851GG67"/>
<dbReference type="InterPro" id="IPR007214">
    <property type="entry name" value="YbaK/aa-tRNA-synth-assoc-dom"/>
</dbReference>
<dbReference type="EMBL" id="JACBAZ010000003">
    <property type="protein sequence ID" value="NWK55902.1"/>
    <property type="molecule type" value="Genomic_DNA"/>
</dbReference>
<dbReference type="Pfam" id="PF04073">
    <property type="entry name" value="tRNA_edit"/>
    <property type="match status" value="1"/>
</dbReference>